<dbReference type="EMBL" id="CP000542">
    <property type="protein sequence ID" value="ABM57974.1"/>
    <property type="molecule type" value="Genomic_DNA"/>
</dbReference>
<protein>
    <submittedName>
        <fullName evidence="1">Glucitol operon activator</fullName>
    </submittedName>
</protein>
<evidence type="ECO:0000313" key="1">
    <source>
        <dbReference type="EMBL" id="ABM57974.1"/>
    </source>
</evidence>
<dbReference type="KEGG" id="vei:Veis_2226"/>
<dbReference type="Pfam" id="PF06923">
    <property type="entry name" value="GutM"/>
    <property type="match status" value="1"/>
</dbReference>
<name>A1WK17_VEREI</name>
<keyword evidence="2" id="KW-1185">Reference proteome</keyword>
<dbReference type="eggNOG" id="COG4578">
    <property type="taxonomic scope" value="Bacteria"/>
</dbReference>
<sequence>MKTQMYHSSHRNLDRHRSMAAIAQAPQAPYAFEERAMEFTQSALLSLLLFWTLQTTGAWIQWRQYRHTLGQATRRWSDGYLGMGRAQPRFGFGVIALLEVSPDLQVRRLQIMSGITVFARFKTLDAVQNWPLSKLGTHYAPGPKDTRLARAVRQAIAQIEAVRARR</sequence>
<dbReference type="OrthoDB" id="9096700at2"/>
<evidence type="ECO:0000313" key="2">
    <source>
        <dbReference type="Proteomes" id="UP000000374"/>
    </source>
</evidence>
<dbReference type="HOGENOM" id="CLU_1602007_0_0_4"/>
<dbReference type="AlphaFoldDB" id="A1WK17"/>
<accession>A1WK17</accession>
<dbReference type="Proteomes" id="UP000000374">
    <property type="component" value="Chromosome"/>
</dbReference>
<organism evidence="1 2">
    <name type="scientific">Verminephrobacter eiseniae (strain EF01-2)</name>
    <dbReference type="NCBI Taxonomy" id="391735"/>
    <lineage>
        <taxon>Bacteria</taxon>
        <taxon>Pseudomonadati</taxon>
        <taxon>Pseudomonadota</taxon>
        <taxon>Betaproteobacteria</taxon>
        <taxon>Burkholderiales</taxon>
        <taxon>Comamonadaceae</taxon>
        <taxon>Verminephrobacter</taxon>
    </lineage>
</organism>
<dbReference type="InterPro" id="IPR009693">
    <property type="entry name" value="Glucitol_operon_activator"/>
</dbReference>
<gene>
    <name evidence="1" type="ordered locus">Veis_2226</name>
</gene>
<proteinExistence type="predicted"/>
<dbReference type="STRING" id="391735.Veis_2226"/>
<reference evidence="2" key="1">
    <citation type="submission" date="2006-12" db="EMBL/GenBank/DDBJ databases">
        <title>Complete sequence of chromosome 1 of Verminephrobacter eiseniae EF01-2.</title>
        <authorList>
            <person name="Copeland A."/>
            <person name="Lucas S."/>
            <person name="Lapidus A."/>
            <person name="Barry K."/>
            <person name="Detter J.C."/>
            <person name="Glavina del Rio T."/>
            <person name="Dalin E."/>
            <person name="Tice H."/>
            <person name="Pitluck S."/>
            <person name="Chertkov O."/>
            <person name="Brettin T."/>
            <person name="Bruce D."/>
            <person name="Han C."/>
            <person name="Tapia R."/>
            <person name="Gilna P."/>
            <person name="Schmutz J."/>
            <person name="Larimer F."/>
            <person name="Land M."/>
            <person name="Hauser L."/>
            <person name="Kyrpides N."/>
            <person name="Kim E."/>
            <person name="Stahl D."/>
            <person name="Richardson P."/>
        </authorList>
    </citation>
    <scope>NUCLEOTIDE SEQUENCE [LARGE SCALE GENOMIC DNA]</scope>
    <source>
        <strain evidence="2">EF01-2</strain>
    </source>
</reference>